<dbReference type="PANTHER" id="PTHR33164">
    <property type="entry name" value="TRANSCRIPTIONAL REGULATOR, MARR FAMILY"/>
    <property type="match status" value="1"/>
</dbReference>
<evidence type="ECO:0000256" key="1">
    <source>
        <dbReference type="ARBA" id="ARBA00023125"/>
    </source>
</evidence>
<organism evidence="3 4">
    <name type="scientific">Evansella alkalicola</name>
    <dbReference type="NCBI Taxonomy" id="745819"/>
    <lineage>
        <taxon>Bacteria</taxon>
        <taxon>Bacillati</taxon>
        <taxon>Bacillota</taxon>
        <taxon>Bacilli</taxon>
        <taxon>Bacillales</taxon>
        <taxon>Bacillaceae</taxon>
        <taxon>Evansella</taxon>
    </lineage>
</organism>
<feature type="domain" description="HTH marR-type" evidence="2">
    <location>
        <begin position="6"/>
        <end position="132"/>
    </location>
</feature>
<dbReference type="RefSeq" id="WP_088074455.1">
    <property type="nucleotide sequence ID" value="NZ_JAHQCR010000075.1"/>
</dbReference>
<dbReference type="PANTHER" id="PTHR33164:SF43">
    <property type="entry name" value="HTH-TYPE TRANSCRIPTIONAL REPRESSOR YETL"/>
    <property type="match status" value="1"/>
</dbReference>
<dbReference type="Gene3D" id="1.10.10.10">
    <property type="entry name" value="Winged helix-like DNA-binding domain superfamily/Winged helix DNA-binding domain"/>
    <property type="match status" value="1"/>
</dbReference>
<keyword evidence="4" id="KW-1185">Reference proteome</keyword>
<proteinExistence type="predicted"/>
<dbReference type="InterPro" id="IPR036390">
    <property type="entry name" value="WH_DNA-bd_sf"/>
</dbReference>
<dbReference type="PRINTS" id="PR00598">
    <property type="entry name" value="HTHMARR"/>
</dbReference>
<dbReference type="PROSITE" id="PS50995">
    <property type="entry name" value="HTH_MARR_2"/>
    <property type="match status" value="1"/>
</dbReference>
<dbReference type="SMART" id="SM00347">
    <property type="entry name" value="HTH_MARR"/>
    <property type="match status" value="1"/>
</dbReference>
<gene>
    <name evidence="3" type="ORF">KS407_17875</name>
</gene>
<comment type="caution">
    <text evidence="3">The sequence shown here is derived from an EMBL/GenBank/DDBJ whole genome shotgun (WGS) entry which is preliminary data.</text>
</comment>
<dbReference type="InterPro" id="IPR036388">
    <property type="entry name" value="WH-like_DNA-bd_sf"/>
</dbReference>
<sequence>MNNHLDKEVYESLAEFRYQLKKFLHFSDLEARKVGITPQQHQLLLAIKGYPGRDYVTPRELGERLFITHHACVGLIDRCEQQNLVTRKRNPNDGRSVLIYVTEKGEEFLEKLSEIHLNEIKRIHVFHDVFDL</sequence>
<name>A0ABS6JXI2_9BACI</name>
<reference evidence="3 4" key="1">
    <citation type="submission" date="2021-06" db="EMBL/GenBank/DDBJ databases">
        <title>Bacillus sp. RD4P76, an endophyte from a halophyte.</title>
        <authorList>
            <person name="Sun J.-Q."/>
        </authorList>
    </citation>
    <scope>NUCLEOTIDE SEQUENCE [LARGE SCALE GENOMIC DNA]</scope>
    <source>
        <strain evidence="3 4">JCM 17098</strain>
    </source>
</reference>
<protein>
    <submittedName>
        <fullName evidence="3">MarR family transcriptional regulator</fullName>
    </submittedName>
</protein>
<dbReference type="InterPro" id="IPR039422">
    <property type="entry name" value="MarR/SlyA-like"/>
</dbReference>
<evidence type="ECO:0000313" key="4">
    <source>
        <dbReference type="Proteomes" id="UP000790580"/>
    </source>
</evidence>
<dbReference type="Pfam" id="PF12802">
    <property type="entry name" value="MarR_2"/>
    <property type="match status" value="1"/>
</dbReference>
<accession>A0ABS6JXI2</accession>
<evidence type="ECO:0000259" key="2">
    <source>
        <dbReference type="PROSITE" id="PS50995"/>
    </source>
</evidence>
<dbReference type="EMBL" id="JAHQCR010000075">
    <property type="protein sequence ID" value="MBU9723289.1"/>
    <property type="molecule type" value="Genomic_DNA"/>
</dbReference>
<dbReference type="Proteomes" id="UP000790580">
    <property type="component" value="Unassembled WGS sequence"/>
</dbReference>
<evidence type="ECO:0000313" key="3">
    <source>
        <dbReference type="EMBL" id="MBU9723289.1"/>
    </source>
</evidence>
<dbReference type="InterPro" id="IPR000835">
    <property type="entry name" value="HTH_MarR-typ"/>
</dbReference>
<keyword evidence="1" id="KW-0238">DNA-binding</keyword>
<dbReference type="SUPFAM" id="SSF46785">
    <property type="entry name" value="Winged helix' DNA-binding domain"/>
    <property type="match status" value="1"/>
</dbReference>